<dbReference type="GO" id="GO:0000155">
    <property type="term" value="F:phosphorelay sensor kinase activity"/>
    <property type="evidence" value="ECO:0007669"/>
    <property type="project" value="InterPro"/>
</dbReference>
<dbReference type="Pfam" id="PF00512">
    <property type="entry name" value="HisKA"/>
    <property type="match status" value="1"/>
</dbReference>
<feature type="domain" description="Histidine kinase" evidence="7">
    <location>
        <begin position="202"/>
        <end position="418"/>
    </location>
</feature>
<dbReference type="Gene3D" id="3.40.50.2300">
    <property type="match status" value="1"/>
</dbReference>
<dbReference type="InterPro" id="IPR001789">
    <property type="entry name" value="Sig_transdc_resp-reg_receiver"/>
</dbReference>
<evidence type="ECO:0000256" key="4">
    <source>
        <dbReference type="ARBA" id="ARBA00022679"/>
    </source>
</evidence>
<dbReference type="InterPro" id="IPR052162">
    <property type="entry name" value="Sensor_kinase/Photoreceptor"/>
</dbReference>
<dbReference type="PROSITE" id="PS50109">
    <property type="entry name" value="HIS_KIN"/>
    <property type="match status" value="1"/>
</dbReference>
<sequence>MRPLDPSDDLLVFSEEAPPPVVMTEAAPWEILVADDDPEVHAITRAVLGKVRFKDRGLRLLFATSEAEVRHLLPQHPDLAVVLLDVVMETEDAGLRLVRHLREDLGNRRVRIILRTGQPGQAPERDVIVAYDINDYKAKTELTAQKLFTIIIAALRAYDDLRALEESHARLSEVNTALEQRVAERTAALVRSNAELESFAYGISHDLQEPLRMVRSYLQLIERRLGSQLDGETAAYIGFALDGAARMSTMINDLLDYARLTTRPATRQGLALEAVLHRALAPLALVVAENQATVVLPATEARVEGDEGQLARLFQNLLSNALKHRHPERAPVVGVTVTSLADRGIWRVSVCDNGPGIPPAARESVFDLFHRLDGTRSTGSGVGLALCRRIVDLHGGRLWVESTVGKGASFHVDLPAVP</sequence>
<dbReference type="InterPro" id="IPR004358">
    <property type="entry name" value="Sig_transdc_His_kin-like_C"/>
</dbReference>
<dbReference type="EMBL" id="HE663493">
    <property type="protein sequence ID" value="CCG06720.1"/>
    <property type="molecule type" value="Genomic_DNA"/>
</dbReference>
<evidence type="ECO:0000256" key="1">
    <source>
        <dbReference type="ARBA" id="ARBA00000085"/>
    </source>
</evidence>
<dbReference type="InterPro" id="IPR003661">
    <property type="entry name" value="HisK_dim/P_dom"/>
</dbReference>
<proteinExistence type="predicted"/>
<dbReference type="PANTHER" id="PTHR43304">
    <property type="entry name" value="PHYTOCHROME-LIKE PROTEIN CPH1"/>
    <property type="match status" value="1"/>
</dbReference>
<dbReference type="STRING" id="1150469.RSPPHO_00094"/>
<dbReference type="EC" id="2.7.13.3" evidence="2"/>
<reference evidence="9 10" key="1">
    <citation type="submission" date="2012-02" db="EMBL/GenBank/DDBJ databases">
        <title>Shotgun genome sequence of Phaeospirillum photometricum DSM 122.</title>
        <authorList>
            <person name="Duquesne K."/>
            <person name="Sturgis J."/>
        </authorList>
    </citation>
    <scope>NUCLEOTIDE SEQUENCE [LARGE SCALE GENOMIC DNA]</scope>
    <source>
        <strain evidence="10">DSM122</strain>
    </source>
</reference>
<evidence type="ECO:0000256" key="6">
    <source>
        <dbReference type="PROSITE-ProRule" id="PRU00169"/>
    </source>
</evidence>
<dbReference type="eggNOG" id="COG4251">
    <property type="taxonomic scope" value="Bacteria"/>
</dbReference>
<dbReference type="OrthoDB" id="7326651at2"/>
<dbReference type="CDD" id="cd00082">
    <property type="entry name" value="HisKA"/>
    <property type="match status" value="1"/>
</dbReference>
<gene>
    <name evidence="9" type="ORF">RSPPHO_00094</name>
</gene>
<dbReference type="Gene3D" id="1.10.287.130">
    <property type="match status" value="1"/>
</dbReference>
<dbReference type="SUPFAM" id="SSF55874">
    <property type="entry name" value="ATPase domain of HSP90 chaperone/DNA topoisomerase II/histidine kinase"/>
    <property type="match status" value="1"/>
</dbReference>
<dbReference type="InterPro" id="IPR011006">
    <property type="entry name" value="CheY-like_superfamily"/>
</dbReference>
<dbReference type="SMART" id="SM00387">
    <property type="entry name" value="HATPase_c"/>
    <property type="match status" value="1"/>
</dbReference>
<keyword evidence="4 9" id="KW-0808">Transferase</keyword>
<dbReference type="AlphaFoldDB" id="H6SIU3"/>
<protein>
    <recommendedName>
        <fullName evidence="2">histidine kinase</fullName>
        <ecNumber evidence="2">2.7.13.3</ecNumber>
    </recommendedName>
</protein>
<dbReference type="RefSeq" id="WP_014413360.1">
    <property type="nucleotide sequence ID" value="NC_017059.1"/>
</dbReference>
<dbReference type="Proteomes" id="UP000033220">
    <property type="component" value="Chromosome DSM 122"/>
</dbReference>
<evidence type="ECO:0000256" key="3">
    <source>
        <dbReference type="ARBA" id="ARBA00022553"/>
    </source>
</evidence>
<dbReference type="eggNOG" id="COG0784">
    <property type="taxonomic scope" value="Bacteria"/>
</dbReference>
<evidence type="ECO:0000256" key="5">
    <source>
        <dbReference type="ARBA" id="ARBA00022777"/>
    </source>
</evidence>
<keyword evidence="5" id="KW-0418">Kinase</keyword>
<name>H6SIU3_PARPM</name>
<comment type="catalytic activity">
    <reaction evidence="1">
        <text>ATP + protein L-histidine = ADP + protein N-phospho-L-histidine.</text>
        <dbReference type="EC" id="2.7.13.3"/>
    </reaction>
</comment>
<dbReference type="Gene3D" id="3.30.565.10">
    <property type="entry name" value="Histidine kinase-like ATPase, C-terminal domain"/>
    <property type="match status" value="1"/>
</dbReference>
<dbReference type="PROSITE" id="PS50110">
    <property type="entry name" value="RESPONSE_REGULATORY"/>
    <property type="match status" value="1"/>
</dbReference>
<dbReference type="Pfam" id="PF02518">
    <property type="entry name" value="HATPase_c"/>
    <property type="match status" value="1"/>
</dbReference>
<dbReference type="HOGENOM" id="CLU_000445_114_72_5"/>
<dbReference type="SUPFAM" id="SSF47384">
    <property type="entry name" value="Homodimeric domain of signal transducing histidine kinase"/>
    <property type="match status" value="1"/>
</dbReference>
<evidence type="ECO:0000313" key="9">
    <source>
        <dbReference type="EMBL" id="CCG06720.1"/>
    </source>
</evidence>
<dbReference type="PATRIC" id="fig|1150469.3.peg.138"/>
<dbReference type="PANTHER" id="PTHR43304:SF1">
    <property type="entry name" value="PAC DOMAIN-CONTAINING PROTEIN"/>
    <property type="match status" value="1"/>
</dbReference>
<dbReference type="PRINTS" id="PR00344">
    <property type="entry name" value="BCTRLSENSOR"/>
</dbReference>
<evidence type="ECO:0000313" key="10">
    <source>
        <dbReference type="Proteomes" id="UP000033220"/>
    </source>
</evidence>
<dbReference type="SUPFAM" id="SSF52172">
    <property type="entry name" value="CheY-like"/>
    <property type="match status" value="1"/>
</dbReference>
<dbReference type="InterPro" id="IPR036097">
    <property type="entry name" value="HisK_dim/P_sf"/>
</dbReference>
<organism evidence="9 10">
    <name type="scientific">Pararhodospirillum photometricum DSM 122</name>
    <dbReference type="NCBI Taxonomy" id="1150469"/>
    <lineage>
        <taxon>Bacteria</taxon>
        <taxon>Pseudomonadati</taxon>
        <taxon>Pseudomonadota</taxon>
        <taxon>Alphaproteobacteria</taxon>
        <taxon>Rhodospirillales</taxon>
        <taxon>Rhodospirillaceae</taxon>
        <taxon>Pararhodospirillum</taxon>
    </lineage>
</organism>
<dbReference type="InterPro" id="IPR005467">
    <property type="entry name" value="His_kinase_dom"/>
</dbReference>
<dbReference type="SMART" id="SM00388">
    <property type="entry name" value="HisKA"/>
    <property type="match status" value="1"/>
</dbReference>
<dbReference type="InterPro" id="IPR003594">
    <property type="entry name" value="HATPase_dom"/>
</dbReference>
<feature type="modified residue" description="4-aspartylphosphate" evidence="6">
    <location>
        <position position="85"/>
    </location>
</feature>
<feature type="domain" description="Response regulatory" evidence="8">
    <location>
        <begin position="30"/>
        <end position="154"/>
    </location>
</feature>
<evidence type="ECO:0000259" key="7">
    <source>
        <dbReference type="PROSITE" id="PS50109"/>
    </source>
</evidence>
<evidence type="ECO:0000256" key="2">
    <source>
        <dbReference type="ARBA" id="ARBA00012438"/>
    </source>
</evidence>
<keyword evidence="3 6" id="KW-0597">Phosphoprotein</keyword>
<dbReference type="InterPro" id="IPR036890">
    <property type="entry name" value="HATPase_C_sf"/>
</dbReference>
<evidence type="ECO:0000259" key="8">
    <source>
        <dbReference type="PROSITE" id="PS50110"/>
    </source>
</evidence>
<accession>H6SIU3</accession>
<keyword evidence="10" id="KW-1185">Reference proteome</keyword>
<dbReference type="KEGG" id="rpm:RSPPHO_00094"/>